<feature type="transmembrane region" description="Helical" evidence="1">
    <location>
        <begin position="39"/>
        <end position="59"/>
    </location>
</feature>
<evidence type="ECO:0000313" key="2">
    <source>
        <dbReference type="EMBL" id="PLT29278.1"/>
    </source>
</evidence>
<dbReference type="EMBL" id="PGUY01000043">
    <property type="protein sequence ID" value="PLT29278.1"/>
    <property type="molecule type" value="Genomic_DNA"/>
</dbReference>
<evidence type="ECO:0000256" key="1">
    <source>
        <dbReference type="SAM" id="Phobius"/>
    </source>
</evidence>
<dbReference type="Proteomes" id="UP000234748">
    <property type="component" value="Unassembled WGS sequence"/>
</dbReference>
<gene>
    <name evidence="2" type="ORF">CUU66_14015</name>
</gene>
<organism evidence="2 3">
    <name type="scientific">Peribacillus deserti</name>
    <dbReference type="NCBI Taxonomy" id="673318"/>
    <lineage>
        <taxon>Bacteria</taxon>
        <taxon>Bacillati</taxon>
        <taxon>Bacillota</taxon>
        <taxon>Bacilli</taxon>
        <taxon>Bacillales</taxon>
        <taxon>Bacillaceae</taxon>
        <taxon>Peribacillus</taxon>
    </lineage>
</organism>
<dbReference type="AlphaFoldDB" id="A0A2N5M4I3"/>
<protein>
    <submittedName>
        <fullName evidence="2">Uncharacterized protein</fullName>
    </submittedName>
</protein>
<feature type="transmembrane region" description="Helical" evidence="1">
    <location>
        <begin position="113"/>
        <end position="141"/>
    </location>
</feature>
<feature type="transmembrane region" description="Helical" evidence="1">
    <location>
        <begin position="7"/>
        <end position="24"/>
    </location>
</feature>
<comment type="caution">
    <text evidence="2">The sequence shown here is derived from an EMBL/GenBank/DDBJ whole genome shotgun (WGS) entry which is preliminary data.</text>
</comment>
<keyword evidence="3" id="KW-1185">Reference proteome</keyword>
<evidence type="ECO:0000313" key="3">
    <source>
        <dbReference type="Proteomes" id="UP000234748"/>
    </source>
</evidence>
<name>A0A2N5M4I3_9BACI</name>
<keyword evidence="1" id="KW-1133">Transmembrane helix</keyword>
<keyword evidence="1" id="KW-0472">Membrane</keyword>
<feature type="transmembrane region" description="Helical" evidence="1">
    <location>
        <begin position="71"/>
        <end position="93"/>
    </location>
</feature>
<keyword evidence="1" id="KW-0812">Transmembrane</keyword>
<proteinExistence type="predicted"/>
<reference evidence="2 3" key="1">
    <citation type="submission" date="2017-11" db="EMBL/GenBank/DDBJ databases">
        <title>Comparitive Functional Genomics of Dry Heat Resistant strains isolated from the Viking Spacecraft.</title>
        <authorList>
            <person name="Seuylemezian A."/>
            <person name="Cooper K."/>
            <person name="Vaishampayan P."/>
        </authorList>
    </citation>
    <scope>NUCLEOTIDE SEQUENCE [LARGE SCALE GENOMIC DNA]</scope>
    <source>
        <strain evidence="2 3">V1-29</strain>
    </source>
</reference>
<accession>A0A2N5M4I3</accession>
<sequence>MISLLKLIINILFVFIVFGFAYGISKLEEFLERKFTFKMQRFIIVGLTVLTDFILVEIITIKTSWSFTDTLFFCSLIIPSLLWMGSFGANSSFNYTKAAAKFNTGADDGTSPIYKVSISSFAIGTLLFTISGVSISFIHYYKYFI</sequence>